<dbReference type="AlphaFoldDB" id="A0A914NVQ1"/>
<reference evidence="2" key="1">
    <citation type="submission" date="2022-11" db="UniProtKB">
        <authorList>
            <consortium name="WormBaseParasite"/>
        </authorList>
    </citation>
    <scope>IDENTIFICATION</scope>
</reference>
<name>A0A914NVQ1_MELIC</name>
<organism evidence="1 2">
    <name type="scientific">Meloidogyne incognita</name>
    <name type="common">Southern root-knot nematode worm</name>
    <name type="synonym">Oxyuris incognita</name>
    <dbReference type="NCBI Taxonomy" id="6306"/>
    <lineage>
        <taxon>Eukaryota</taxon>
        <taxon>Metazoa</taxon>
        <taxon>Ecdysozoa</taxon>
        <taxon>Nematoda</taxon>
        <taxon>Chromadorea</taxon>
        <taxon>Rhabditida</taxon>
        <taxon>Tylenchina</taxon>
        <taxon>Tylenchomorpha</taxon>
        <taxon>Tylenchoidea</taxon>
        <taxon>Meloidogynidae</taxon>
        <taxon>Meloidogyninae</taxon>
        <taxon>Meloidogyne</taxon>
        <taxon>Meloidogyne incognita group</taxon>
    </lineage>
</organism>
<keyword evidence="1" id="KW-1185">Reference proteome</keyword>
<dbReference type="WBParaSite" id="Minc3s10600g44203">
    <property type="protein sequence ID" value="Minc3s10600g44203"/>
    <property type="gene ID" value="Minc3s10600g44203"/>
</dbReference>
<dbReference type="Proteomes" id="UP000887563">
    <property type="component" value="Unplaced"/>
</dbReference>
<sequence length="61" mass="6898">MPVSHTQMFKTKNANTVWVPASWPQNGGHKSASNIPKHQTSKCITENYAAFFCPNLELRDH</sequence>
<evidence type="ECO:0000313" key="2">
    <source>
        <dbReference type="WBParaSite" id="Minc3s10600g44203"/>
    </source>
</evidence>
<protein>
    <submittedName>
        <fullName evidence="2">Uncharacterized protein</fullName>
    </submittedName>
</protein>
<evidence type="ECO:0000313" key="1">
    <source>
        <dbReference type="Proteomes" id="UP000887563"/>
    </source>
</evidence>
<proteinExistence type="predicted"/>
<accession>A0A914NVQ1</accession>